<gene>
    <name evidence="2" type="ORF">RFI_31060</name>
</gene>
<name>X6LYA2_RETFI</name>
<accession>X6LYA2</accession>
<keyword evidence="3" id="KW-1185">Reference proteome</keyword>
<organism evidence="2 3">
    <name type="scientific">Reticulomyxa filosa</name>
    <dbReference type="NCBI Taxonomy" id="46433"/>
    <lineage>
        <taxon>Eukaryota</taxon>
        <taxon>Sar</taxon>
        <taxon>Rhizaria</taxon>
        <taxon>Retaria</taxon>
        <taxon>Foraminifera</taxon>
        <taxon>Monothalamids</taxon>
        <taxon>Reticulomyxidae</taxon>
        <taxon>Reticulomyxa</taxon>
    </lineage>
</organism>
<protein>
    <submittedName>
        <fullName evidence="2">Uncharacterized protein</fullName>
    </submittedName>
</protein>
<feature type="compositionally biased region" description="Low complexity" evidence="1">
    <location>
        <begin position="1"/>
        <end position="10"/>
    </location>
</feature>
<reference evidence="2 3" key="1">
    <citation type="journal article" date="2013" name="Curr. Biol.">
        <title>The Genome of the Foraminiferan Reticulomyxa filosa.</title>
        <authorList>
            <person name="Glockner G."/>
            <person name="Hulsmann N."/>
            <person name="Schleicher M."/>
            <person name="Noegel A.A."/>
            <person name="Eichinger L."/>
            <person name="Gallinger C."/>
            <person name="Pawlowski J."/>
            <person name="Sierra R."/>
            <person name="Euteneuer U."/>
            <person name="Pillet L."/>
            <person name="Moustafa A."/>
            <person name="Platzer M."/>
            <person name="Groth M."/>
            <person name="Szafranski K."/>
            <person name="Schliwa M."/>
        </authorList>
    </citation>
    <scope>NUCLEOTIDE SEQUENCE [LARGE SCALE GENOMIC DNA]</scope>
</reference>
<dbReference type="Proteomes" id="UP000023152">
    <property type="component" value="Unassembled WGS sequence"/>
</dbReference>
<evidence type="ECO:0000313" key="2">
    <source>
        <dbReference type="EMBL" id="ETO06336.1"/>
    </source>
</evidence>
<evidence type="ECO:0000313" key="3">
    <source>
        <dbReference type="Proteomes" id="UP000023152"/>
    </source>
</evidence>
<dbReference type="AlphaFoldDB" id="X6LYA2"/>
<evidence type="ECO:0000256" key="1">
    <source>
        <dbReference type="SAM" id="MobiDB-lite"/>
    </source>
</evidence>
<dbReference type="EMBL" id="ASPP01027223">
    <property type="protein sequence ID" value="ETO06336.1"/>
    <property type="molecule type" value="Genomic_DNA"/>
</dbReference>
<proteinExistence type="predicted"/>
<feature type="region of interest" description="Disordered" evidence="1">
    <location>
        <begin position="1"/>
        <end position="62"/>
    </location>
</feature>
<sequence length="132" mass="15669">MTMTMTMVMKMKVKNKKENDEKRQSQTNNGPRDDVDGQYENADNNNKNSKHKKVEKRELDSIKMGSNVISQFQTQKKHDMRRSRKYLAYNSTIHDARNSFSKNYPSIQKNFKRKRDCQQYMGELDTHSCGFF</sequence>
<comment type="caution">
    <text evidence="2">The sequence shown here is derived from an EMBL/GenBank/DDBJ whole genome shotgun (WGS) entry which is preliminary data.</text>
</comment>